<evidence type="ECO:0000313" key="1">
    <source>
        <dbReference type="EMBL" id="GAH02228.1"/>
    </source>
</evidence>
<dbReference type="AlphaFoldDB" id="X1E0N5"/>
<dbReference type="EMBL" id="BART01021599">
    <property type="protein sequence ID" value="GAH02228.1"/>
    <property type="molecule type" value="Genomic_DNA"/>
</dbReference>
<sequence>EENLPIELVRKLVKGLNIYCEICGSKLLEINGDIRAEEEES</sequence>
<name>X1E0N5_9ZZZZ</name>
<accession>X1E0N5</accession>
<comment type="caution">
    <text evidence="1">The sequence shown here is derived from an EMBL/GenBank/DDBJ whole genome shotgun (WGS) entry which is preliminary data.</text>
</comment>
<organism evidence="1">
    <name type="scientific">marine sediment metagenome</name>
    <dbReference type="NCBI Taxonomy" id="412755"/>
    <lineage>
        <taxon>unclassified sequences</taxon>
        <taxon>metagenomes</taxon>
        <taxon>ecological metagenomes</taxon>
    </lineage>
</organism>
<gene>
    <name evidence="1" type="ORF">S01H4_39792</name>
</gene>
<feature type="non-terminal residue" evidence="1">
    <location>
        <position position="1"/>
    </location>
</feature>
<proteinExistence type="predicted"/>
<protein>
    <submittedName>
        <fullName evidence="1">Uncharacterized protein</fullName>
    </submittedName>
</protein>
<reference evidence="1" key="1">
    <citation type="journal article" date="2014" name="Front. Microbiol.">
        <title>High frequency of phylogenetically diverse reductive dehalogenase-homologous genes in deep subseafloor sedimentary metagenomes.</title>
        <authorList>
            <person name="Kawai M."/>
            <person name="Futagami T."/>
            <person name="Toyoda A."/>
            <person name="Takaki Y."/>
            <person name="Nishi S."/>
            <person name="Hori S."/>
            <person name="Arai W."/>
            <person name="Tsubouchi T."/>
            <person name="Morono Y."/>
            <person name="Uchiyama I."/>
            <person name="Ito T."/>
            <person name="Fujiyama A."/>
            <person name="Inagaki F."/>
            <person name="Takami H."/>
        </authorList>
    </citation>
    <scope>NUCLEOTIDE SEQUENCE</scope>
    <source>
        <strain evidence="1">Expedition CK06-06</strain>
    </source>
</reference>